<gene>
    <name evidence="2" type="ORF">RFI_30722</name>
</gene>
<keyword evidence="1" id="KW-0812">Transmembrane</keyword>
<comment type="caution">
    <text evidence="2">The sequence shown here is derived from an EMBL/GenBank/DDBJ whole genome shotgun (WGS) entry which is preliminary data.</text>
</comment>
<accession>X6M114</accession>
<reference evidence="2 3" key="1">
    <citation type="journal article" date="2013" name="Curr. Biol.">
        <title>The Genome of the Foraminiferan Reticulomyxa filosa.</title>
        <authorList>
            <person name="Glockner G."/>
            <person name="Hulsmann N."/>
            <person name="Schleicher M."/>
            <person name="Noegel A.A."/>
            <person name="Eichinger L."/>
            <person name="Gallinger C."/>
            <person name="Pawlowski J."/>
            <person name="Sierra R."/>
            <person name="Euteneuer U."/>
            <person name="Pillet L."/>
            <person name="Moustafa A."/>
            <person name="Platzer M."/>
            <person name="Groth M."/>
            <person name="Szafranski K."/>
            <person name="Schliwa M."/>
        </authorList>
    </citation>
    <scope>NUCLEOTIDE SEQUENCE [LARGE SCALE GENOMIC DNA]</scope>
</reference>
<dbReference type="Proteomes" id="UP000023152">
    <property type="component" value="Unassembled WGS sequence"/>
</dbReference>
<dbReference type="InterPro" id="IPR009305">
    <property type="entry name" value="Mpo1-like"/>
</dbReference>
<protein>
    <recommendedName>
        <fullName evidence="4">Transmembrane protein</fullName>
    </recommendedName>
</protein>
<evidence type="ECO:0000313" key="2">
    <source>
        <dbReference type="EMBL" id="ETO06670.1"/>
    </source>
</evidence>
<dbReference type="PANTHER" id="PTHR34205:SF2">
    <property type="entry name" value="DUF962 DOMAIN-CONTAINING PROTEIN"/>
    <property type="match status" value="1"/>
</dbReference>
<feature type="transmembrane region" description="Helical" evidence="1">
    <location>
        <begin position="160"/>
        <end position="179"/>
    </location>
</feature>
<dbReference type="PANTHER" id="PTHR34205">
    <property type="entry name" value="TRANSMEMBRANE PROTEIN"/>
    <property type="match status" value="1"/>
</dbReference>
<feature type="transmembrane region" description="Helical" evidence="1">
    <location>
        <begin position="136"/>
        <end position="155"/>
    </location>
</feature>
<proteinExistence type="predicted"/>
<dbReference type="EMBL" id="ASPP01026911">
    <property type="protein sequence ID" value="ETO06670.1"/>
    <property type="molecule type" value="Genomic_DNA"/>
</dbReference>
<organism evidence="2 3">
    <name type="scientific">Reticulomyxa filosa</name>
    <dbReference type="NCBI Taxonomy" id="46433"/>
    <lineage>
        <taxon>Eukaryota</taxon>
        <taxon>Sar</taxon>
        <taxon>Rhizaria</taxon>
        <taxon>Retaria</taxon>
        <taxon>Foraminifera</taxon>
        <taxon>Monothalamids</taxon>
        <taxon>Reticulomyxidae</taxon>
        <taxon>Reticulomyxa</taxon>
    </lineage>
</organism>
<sequence length="324" mass="37062">MQKSSLFDVNLRLVKKIKITEQKKIIEMGDKISPLFSYAFVFLLSSVLLGVFLYPQSVVLPTLSEKPASTKPYGNFSDFWPYYMTEHSTLICQRYHIVGTTIVATIFAISPQTMISVGNGMLAGYLSFPIFRGMEFGAAEAAVMCAIALICGHMLKCKKYILLCALVGYGCAWVGHFVYEHNKPATFIYPSFSLMSDWKLWALFWKKVIVETNFDLLYAWNTGVSVPLIFTIVVLTPFYNAPLFLELFSHHPLSKKKFKNYFEILDFLKSLEFSHQTFFLKKCILDFGKFFACSNVKTEKLVIFKPKLTWNVEEISVTLCNKLD</sequence>
<keyword evidence="3" id="KW-1185">Reference proteome</keyword>
<dbReference type="AlphaFoldDB" id="X6M114"/>
<keyword evidence="1" id="KW-1133">Transmembrane helix</keyword>
<dbReference type="OrthoDB" id="5511466at2759"/>
<evidence type="ECO:0000256" key="1">
    <source>
        <dbReference type="SAM" id="Phobius"/>
    </source>
</evidence>
<feature type="transmembrane region" description="Helical" evidence="1">
    <location>
        <begin position="35"/>
        <end position="54"/>
    </location>
</feature>
<feature type="transmembrane region" description="Helical" evidence="1">
    <location>
        <begin position="217"/>
        <end position="239"/>
    </location>
</feature>
<evidence type="ECO:0000313" key="3">
    <source>
        <dbReference type="Proteomes" id="UP000023152"/>
    </source>
</evidence>
<keyword evidence="1" id="KW-0472">Membrane</keyword>
<name>X6M114_RETFI</name>
<dbReference type="Pfam" id="PF06127">
    <property type="entry name" value="Mpo1-like"/>
    <property type="match status" value="1"/>
</dbReference>
<evidence type="ECO:0008006" key="4">
    <source>
        <dbReference type="Google" id="ProtNLM"/>
    </source>
</evidence>